<feature type="domain" description="AB hydrolase-1" evidence="2">
    <location>
        <begin position="24"/>
        <end position="249"/>
    </location>
</feature>
<dbReference type="PRINTS" id="PR00111">
    <property type="entry name" value="ABHYDROLASE"/>
</dbReference>
<sequence length="268" mass="28465">MAAPLNYSDSGSAEQGRLAGQSALLMHGMFGSLSNLAALGRALQAEGCRVVAVDMPNHGDSPHRDEMSYPSMAAEVRALIAQLQLHQPFVIGHSMGGKTAMQLALSYPAALAALVVLDISPVSYQPRHDPVIAGLQAVAATPISSRQQADTLLQGFVDDTMTRAFLLKNLSRQADGSYRLKLNLDALAANYYSELAAAVSGPAYNGPALFLKGELSAYIQTKHREQIEALFPHAQLQIIAGAGHWLHAEQTTAVNTAVVQFLTGHGGR</sequence>
<comment type="caution">
    <text evidence="3">The sequence shown here is derived from an EMBL/GenBank/DDBJ whole genome shotgun (WGS) entry which is preliminary data.</text>
</comment>
<dbReference type="PANTHER" id="PTHR46118">
    <property type="entry name" value="PROTEIN ABHD11"/>
    <property type="match status" value="1"/>
</dbReference>
<evidence type="ECO:0000313" key="3">
    <source>
        <dbReference type="EMBL" id="TFH69213.1"/>
    </source>
</evidence>
<name>A0A4Y8UPL4_9GAMM</name>
<gene>
    <name evidence="3" type="ORF">E3W66_04635</name>
</gene>
<dbReference type="InterPro" id="IPR029058">
    <property type="entry name" value="AB_hydrolase_fold"/>
</dbReference>
<proteinExistence type="predicted"/>
<keyword evidence="4" id="KW-1185">Reference proteome</keyword>
<dbReference type="Pfam" id="PF00561">
    <property type="entry name" value="Abhydrolase_1"/>
    <property type="match status" value="1"/>
</dbReference>
<dbReference type="AlphaFoldDB" id="A0A4Y8UPL4"/>
<dbReference type="SUPFAM" id="SSF53474">
    <property type="entry name" value="alpha/beta-Hydrolases"/>
    <property type="match status" value="1"/>
</dbReference>
<evidence type="ECO:0000259" key="2">
    <source>
        <dbReference type="Pfam" id="PF00561"/>
    </source>
</evidence>
<dbReference type="GO" id="GO:0016787">
    <property type="term" value="F:hydrolase activity"/>
    <property type="evidence" value="ECO:0007669"/>
    <property type="project" value="UniProtKB-KW"/>
</dbReference>
<dbReference type="Gene3D" id="3.40.50.1820">
    <property type="entry name" value="alpha/beta hydrolase"/>
    <property type="match status" value="1"/>
</dbReference>
<dbReference type="EMBL" id="SPIA01000001">
    <property type="protein sequence ID" value="TFH69213.1"/>
    <property type="molecule type" value="Genomic_DNA"/>
</dbReference>
<dbReference type="Proteomes" id="UP000298133">
    <property type="component" value="Unassembled WGS sequence"/>
</dbReference>
<dbReference type="PANTHER" id="PTHR46118:SF4">
    <property type="entry name" value="PROTEIN ABHD11"/>
    <property type="match status" value="1"/>
</dbReference>
<reference evidence="3 4" key="1">
    <citation type="submission" date="2019-03" db="EMBL/GenBank/DDBJ databases">
        <title>Draft genome of Gammaproteobacteria bacterium LSUCC0057, a member of the SAR92 clade.</title>
        <authorList>
            <person name="Lanclos V.C."/>
            <person name="Doiron C."/>
            <person name="Henson M.W."/>
            <person name="Thrash J.C."/>
        </authorList>
    </citation>
    <scope>NUCLEOTIDE SEQUENCE [LARGE SCALE GENOMIC DNA]</scope>
    <source>
        <strain evidence="3 4">LSUCC0057</strain>
    </source>
</reference>
<dbReference type="OrthoDB" id="9808398at2"/>
<protein>
    <submittedName>
        <fullName evidence="3">Alpha/beta fold hydrolase</fullName>
    </submittedName>
</protein>
<keyword evidence="1 3" id="KW-0378">Hydrolase</keyword>
<organism evidence="3 4">
    <name type="scientific">Gammaproteobacteria bacterium LSUCC0057</name>
    <dbReference type="NCBI Taxonomy" id="2559237"/>
    <lineage>
        <taxon>Bacteria</taxon>
        <taxon>Pseudomonadati</taxon>
        <taxon>Pseudomonadota</taxon>
        <taxon>Gammaproteobacteria</taxon>
        <taxon>Cellvibrionales</taxon>
        <taxon>Porticoccaceae</taxon>
        <taxon>SAR92 clade</taxon>
    </lineage>
</organism>
<evidence type="ECO:0000313" key="4">
    <source>
        <dbReference type="Proteomes" id="UP000298133"/>
    </source>
</evidence>
<evidence type="ECO:0000256" key="1">
    <source>
        <dbReference type="ARBA" id="ARBA00022801"/>
    </source>
</evidence>
<dbReference type="InterPro" id="IPR000073">
    <property type="entry name" value="AB_hydrolase_1"/>
</dbReference>
<accession>A0A4Y8UPL4</accession>
<dbReference type="PRINTS" id="PR00412">
    <property type="entry name" value="EPOXHYDRLASE"/>
</dbReference>
<dbReference type="InterPro" id="IPR000639">
    <property type="entry name" value="Epox_hydrolase-like"/>
</dbReference>